<evidence type="ECO:0000313" key="5">
    <source>
        <dbReference type="Proteomes" id="UP000512167"/>
    </source>
</evidence>
<dbReference type="InterPro" id="IPR037185">
    <property type="entry name" value="EmrE-like"/>
</dbReference>
<evidence type="ECO:0000256" key="2">
    <source>
        <dbReference type="SAM" id="Phobius"/>
    </source>
</evidence>
<name>A0A7L6N437_9MOLU</name>
<keyword evidence="2" id="KW-0812">Transmembrane</keyword>
<feature type="domain" description="EamA" evidence="3">
    <location>
        <begin position="2"/>
        <end position="110"/>
    </location>
</feature>
<feature type="transmembrane region" description="Helical" evidence="2">
    <location>
        <begin position="70"/>
        <end position="88"/>
    </location>
</feature>
<feature type="transmembrane region" description="Helical" evidence="2">
    <location>
        <begin position="7"/>
        <end position="29"/>
    </location>
</feature>
<reference evidence="4 5" key="1">
    <citation type="submission" date="2020-04" db="EMBL/GenBank/DDBJ databases">
        <authorList>
            <person name="Zheng R.K."/>
            <person name="Sun C.M."/>
        </authorList>
    </citation>
    <scope>NUCLEOTIDE SEQUENCE [LARGE SCALE GENOMIC DNA]</scope>
    <source>
        <strain evidence="5">zrk29</strain>
    </source>
</reference>
<dbReference type="EMBL" id="CP051151">
    <property type="protein sequence ID" value="QLY40007.1"/>
    <property type="molecule type" value="Genomic_DNA"/>
</dbReference>
<dbReference type="RefSeq" id="WP_312032501.1">
    <property type="nucleotide sequence ID" value="NZ_CP051151.1"/>
</dbReference>
<dbReference type="SUPFAM" id="SSF103481">
    <property type="entry name" value="Multidrug resistance efflux transporter EmrE"/>
    <property type="match status" value="1"/>
</dbReference>
<organism evidence="4 5">
    <name type="scientific">Hujiaoplasma nucleasis</name>
    <dbReference type="NCBI Taxonomy" id="2725268"/>
    <lineage>
        <taxon>Bacteria</taxon>
        <taxon>Bacillati</taxon>
        <taxon>Mycoplasmatota</taxon>
        <taxon>Mollicutes</taxon>
        <taxon>Candidatus Izemoplasmatales</taxon>
        <taxon>Hujiaoplasmataceae</taxon>
        <taxon>Hujiaoplasma</taxon>
    </lineage>
</organism>
<evidence type="ECO:0000256" key="1">
    <source>
        <dbReference type="ARBA" id="ARBA00007362"/>
    </source>
</evidence>
<keyword evidence="2" id="KW-1133">Transmembrane helix</keyword>
<evidence type="ECO:0000313" key="4">
    <source>
        <dbReference type="EMBL" id="QLY40007.1"/>
    </source>
</evidence>
<sequence length="128" mass="13926">MLSKGNPLHVVVIKGLGSGLGSLIIALVVNQASVVWYFVILALLLGFVSYGMSLYFYISAQRQLGAARTSAFYAIAPFVGSIFSFIVLKDSLSIVFGIAFILMIFGTYLAIKENNSHQNNSTNDLHIF</sequence>
<dbReference type="GO" id="GO:0016020">
    <property type="term" value="C:membrane"/>
    <property type="evidence" value="ECO:0007669"/>
    <property type="project" value="InterPro"/>
</dbReference>
<proteinExistence type="inferred from homology"/>
<evidence type="ECO:0000259" key="3">
    <source>
        <dbReference type="Pfam" id="PF00892"/>
    </source>
</evidence>
<accession>A0A7L6N437</accession>
<feature type="transmembrane region" description="Helical" evidence="2">
    <location>
        <begin position="94"/>
        <end position="111"/>
    </location>
</feature>
<dbReference type="KEGG" id="tbk:HF295_03690"/>
<dbReference type="Proteomes" id="UP000512167">
    <property type="component" value="Chromosome"/>
</dbReference>
<protein>
    <submittedName>
        <fullName evidence="4">EamA family transporter</fullName>
    </submittedName>
</protein>
<keyword evidence="2" id="KW-0472">Membrane</keyword>
<dbReference type="InterPro" id="IPR000620">
    <property type="entry name" value="EamA_dom"/>
</dbReference>
<feature type="transmembrane region" description="Helical" evidence="2">
    <location>
        <begin position="35"/>
        <end position="58"/>
    </location>
</feature>
<dbReference type="AlphaFoldDB" id="A0A7L6N437"/>
<dbReference type="Pfam" id="PF00892">
    <property type="entry name" value="EamA"/>
    <property type="match status" value="1"/>
</dbReference>
<keyword evidence="5" id="KW-1185">Reference proteome</keyword>
<comment type="similarity">
    <text evidence="1">Belongs to the EamA transporter family.</text>
</comment>
<gene>
    <name evidence="4" type="ORF">HF295_03690</name>
</gene>